<proteinExistence type="predicted"/>
<dbReference type="OrthoDB" id="127805at2"/>
<dbReference type="Proteomes" id="UP000028521">
    <property type="component" value="Unassembled WGS sequence"/>
</dbReference>
<keyword evidence="2" id="KW-1185">Reference proteome</keyword>
<dbReference type="AlphaFoldDB" id="A0A084THF7"/>
<comment type="caution">
    <text evidence="1">The sequence shown here is derived from an EMBL/GenBank/DDBJ whole genome shotgun (WGS) entry which is preliminary data.</text>
</comment>
<organism evidence="1 2">
    <name type="scientific">Mangrovimonas yunxiaonensis</name>
    <dbReference type="NCBI Taxonomy" id="1197477"/>
    <lineage>
        <taxon>Bacteria</taxon>
        <taxon>Pseudomonadati</taxon>
        <taxon>Bacteroidota</taxon>
        <taxon>Flavobacteriia</taxon>
        <taxon>Flavobacteriales</taxon>
        <taxon>Flavobacteriaceae</taxon>
        <taxon>Mangrovimonas</taxon>
    </lineage>
</organism>
<gene>
    <name evidence="1" type="ORF">IA57_11970</name>
</gene>
<accession>A0A084THF7</accession>
<sequence length="312" mass="35837">MKTLHITNGSVLTHILEELNITGDVLTWNEMLCEGQTEAHIGTEAYLSCREQFFKQAYDLEFNTKEFLDDISKLNTPENYNEVVLWFEYDLFCHINMFAAISLLKQKQADHLPIYLVCSGHVKGETGLKGLGELTPDQLKQHFKARVKLNKTDLDTANTLWEIYCGKDHNLFVPFIAKTTSFSYLSNCLKAHLQRFPHMGSGLSSIERNILMLVNKHHIKSKHHLLGYALNYQGYYGYGDMQLERLINVLAIFFDQGDTALKLNRKGHDALMGQHNFASEINNAMHYGGVNRLDYQYYSTENKLYKTISHGN</sequence>
<reference evidence="2" key="2">
    <citation type="submission" date="2014-07" db="EMBL/GenBank/DDBJ databases">
        <title>Genome sequence of Mangrovimonas yunxiaonensis.</title>
        <authorList>
            <person name="Li Y."/>
            <person name="Zheng T."/>
        </authorList>
    </citation>
    <scope>NUCLEOTIDE SEQUENCE [LARGE SCALE GENOMIC DNA]</scope>
    <source>
        <strain evidence="2">LY01</strain>
    </source>
</reference>
<dbReference type="eggNOG" id="ENOG502Z84S">
    <property type="taxonomic scope" value="Bacteria"/>
</dbReference>
<evidence type="ECO:0000313" key="1">
    <source>
        <dbReference type="EMBL" id="KFB00143.1"/>
    </source>
</evidence>
<dbReference type="RefSeq" id="WP_036123833.1">
    <property type="nucleotide sequence ID" value="NZ_BMET01000003.1"/>
</dbReference>
<protein>
    <recommendedName>
        <fullName evidence="3">DUF1835 domain-containing protein</fullName>
    </recommendedName>
</protein>
<name>A0A084THF7_9FLAO</name>
<dbReference type="EMBL" id="JPFK01000009">
    <property type="protein sequence ID" value="KFB00143.1"/>
    <property type="molecule type" value="Genomic_DNA"/>
</dbReference>
<evidence type="ECO:0000313" key="2">
    <source>
        <dbReference type="Proteomes" id="UP000028521"/>
    </source>
</evidence>
<dbReference type="STRING" id="1197477.IA57_11970"/>
<evidence type="ECO:0008006" key="3">
    <source>
        <dbReference type="Google" id="ProtNLM"/>
    </source>
</evidence>
<reference evidence="1 2" key="1">
    <citation type="journal article" date="2014" name="Genome Announc.">
        <title>Draft Genome Sequence of the Algicidal Bacterium Mangrovimonas yunxiaonensis Strain LY01.</title>
        <authorList>
            <person name="Li Y."/>
            <person name="Zhu H."/>
            <person name="Li C."/>
            <person name="Zhang H."/>
            <person name="Chen Z."/>
            <person name="Zheng W."/>
            <person name="Xu H."/>
            <person name="Zheng T."/>
        </authorList>
    </citation>
    <scope>NUCLEOTIDE SEQUENCE [LARGE SCALE GENOMIC DNA]</scope>
    <source>
        <strain evidence="1 2">LY01</strain>
    </source>
</reference>